<dbReference type="STRING" id="436010.A0A166KW46"/>
<dbReference type="OrthoDB" id="3253621at2759"/>
<organism evidence="1 2">
    <name type="scientific">Athelia psychrophila</name>
    <dbReference type="NCBI Taxonomy" id="1759441"/>
    <lineage>
        <taxon>Eukaryota</taxon>
        <taxon>Fungi</taxon>
        <taxon>Dikarya</taxon>
        <taxon>Basidiomycota</taxon>
        <taxon>Agaricomycotina</taxon>
        <taxon>Agaricomycetes</taxon>
        <taxon>Agaricomycetidae</taxon>
        <taxon>Atheliales</taxon>
        <taxon>Atheliaceae</taxon>
        <taxon>Athelia</taxon>
    </lineage>
</organism>
<reference evidence="1 2" key="1">
    <citation type="journal article" date="2016" name="Mol. Biol. Evol.">
        <title>Comparative Genomics of Early-Diverging Mushroom-Forming Fungi Provides Insights into the Origins of Lignocellulose Decay Capabilities.</title>
        <authorList>
            <person name="Nagy L.G."/>
            <person name="Riley R."/>
            <person name="Tritt A."/>
            <person name="Adam C."/>
            <person name="Daum C."/>
            <person name="Floudas D."/>
            <person name="Sun H."/>
            <person name="Yadav J.S."/>
            <person name="Pangilinan J."/>
            <person name="Larsson K.H."/>
            <person name="Matsuura K."/>
            <person name="Barry K."/>
            <person name="Labutti K."/>
            <person name="Kuo R."/>
            <person name="Ohm R.A."/>
            <person name="Bhattacharya S.S."/>
            <person name="Shirouzu T."/>
            <person name="Yoshinaga Y."/>
            <person name="Martin F.M."/>
            <person name="Grigoriev I.V."/>
            <person name="Hibbett D.S."/>
        </authorList>
    </citation>
    <scope>NUCLEOTIDE SEQUENCE [LARGE SCALE GENOMIC DNA]</scope>
    <source>
        <strain evidence="1 2">CBS 109695</strain>
    </source>
</reference>
<keyword evidence="2" id="KW-1185">Reference proteome</keyword>
<evidence type="ECO:0000313" key="1">
    <source>
        <dbReference type="EMBL" id="KZP22315.1"/>
    </source>
</evidence>
<protein>
    <submittedName>
        <fullName evidence="1">Uncharacterized protein</fullName>
    </submittedName>
</protein>
<sequence length="173" mass="19442">MPKLMRHYSELQLELIGINNMLTAVFPDSPFCALTINMGPQTVCLPHRDYWNVAYGTCPIGVLGSFNHRTGGQLILHEPKLVIELRRGDIMFIPSAAVTHENAPIVAGEKRYSFTQYTAGGLFRYIWCDGKLAKNLRGADAREYKMGGEKRWTDGWARYSTMGELIESMSAIP</sequence>
<dbReference type="Gene3D" id="3.60.130.30">
    <property type="match status" value="1"/>
</dbReference>
<accession>A0A166KW46</accession>
<dbReference type="AlphaFoldDB" id="A0A166KW46"/>
<dbReference type="EMBL" id="KV417540">
    <property type="protein sequence ID" value="KZP22315.1"/>
    <property type="molecule type" value="Genomic_DNA"/>
</dbReference>
<dbReference type="Proteomes" id="UP000076532">
    <property type="component" value="Unassembled WGS sequence"/>
</dbReference>
<evidence type="ECO:0000313" key="2">
    <source>
        <dbReference type="Proteomes" id="UP000076532"/>
    </source>
</evidence>
<name>A0A166KW46_9AGAM</name>
<proteinExistence type="predicted"/>
<gene>
    <name evidence="1" type="ORF">FIBSPDRAFT_910517</name>
</gene>